<name>A0A5B0NZK6_PUCGR</name>
<gene>
    <name evidence="1" type="ORF">PGT21_029285</name>
</gene>
<evidence type="ECO:0000313" key="1">
    <source>
        <dbReference type="EMBL" id="KAA1094757.1"/>
    </source>
</evidence>
<accession>A0A5B0NZK6</accession>
<proteinExistence type="predicted"/>
<protein>
    <submittedName>
        <fullName evidence="1">Uncharacterized protein</fullName>
    </submittedName>
</protein>
<evidence type="ECO:0000313" key="2">
    <source>
        <dbReference type="Proteomes" id="UP000324748"/>
    </source>
</evidence>
<keyword evidence="2" id="KW-1185">Reference proteome</keyword>
<organism evidence="1 2">
    <name type="scientific">Puccinia graminis f. sp. tritici</name>
    <dbReference type="NCBI Taxonomy" id="56615"/>
    <lineage>
        <taxon>Eukaryota</taxon>
        <taxon>Fungi</taxon>
        <taxon>Dikarya</taxon>
        <taxon>Basidiomycota</taxon>
        <taxon>Pucciniomycotina</taxon>
        <taxon>Pucciniomycetes</taxon>
        <taxon>Pucciniales</taxon>
        <taxon>Pucciniaceae</taxon>
        <taxon>Puccinia</taxon>
    </lineage>
</organism>
<reference evidence="1 2" key="1">
    <citation type="submission" date="2019-05" db="EMBL/GenBank/DDBJ databases">
        <title>Emergence of the Ug99 lineage of the wheat stem rust pathogen through somatic hybridization.</title>
        <authorList>
            <person name="Li F."/>
            <person name="Upadhyaya N.M."/>
            <person name="Sperschneider J."/>
            <person name="Matny O."/>
            <person name="Nguyen-Phuc H."/>
            <person name="Mago R."/>
            <person name="Raley C."/>
            <person name="Miller M.E."/>
            <person name="Silverstein K.A.T."/>
            <person name="Henningsen E."/>
            <person name="Hirsch C.D."/>
            <person name="Visser B."/>
            <person name="Pretorius Z.A."/>
            <person name="Steffenson B.J."/>
            <person name="Schwessinger B."/>
            <person name="Dodds P.N."/>
            <person name="Figueroa M."/>
        </authorList>
    </citation>
    <scope>NUCLEOTIDE SEQUENCE [LARGE SCALE GENOMIC DNA]</scope>
    <source>
        <strain evidence="1">21-0</strain>
    </source>
</reference>
<dbReference type="Proteomes" id="UP000324748">
    <property type="component" value="Unassembled WGS sequence"/>
</dbReference>
<sequence length="82" mass="8977">MNTGDLPGPRVARGSKAAPLTRICPRLRKPKWHEFDAQMLIAGRKLQKFLSNPGRTIIPLGMLVASNAPGPTKREDSVELCV</sequence>
<dbReference type="EMBL" id="VSWC01000079">
    <property type="protein sequence ID" value="KAA1094757.1"/>
    <property type="molecule type" value="Genomic_DNA"/>
</dbReference>
<comment type="caution">
    <text evidence="1">The sequence shown here is derived from an EMBL/GenBank/DDBJ whole genome shotgun (WGS) entry which is preliminary data.</text>
</comment>
<dbReference type="AlphaFoldDB" id="A0A5B0NZK6"/>